<evidence type="ECO:0000313" key="1">
    <source>
        <dbReference type="EMBL" id="CAG8586384.1"/>
    </source>
</evidence>
<proteinExistence type="predicted"/>
<accession>A0A9N9G9G3</accession>
<sequence length="45" mass="4977">MIEVSAYSLRIRSVTAAMKVSDAARLYLKAVGTVDFKTESQLLDK</sequence>
<evidence type="ECO:0000313" key="2">
    <source>
        <dbReference type="Proteomes" id="UP000789759"/>
    </source>
</evidence>
<reference evidence="1" key="1">
    <citation type="submission" date="2021-06" db="EMBL/GenBank/DDBJ databases">
        <authorList>
            <person name="Kallberg Y."/>
            <person name="Tangrot J."/>
            <person name="Rosling A."/>
        </authorList>
    </citation>
    <scope>NUCLEOTIDE SEQUENCE</scope>
    <source>
        <strain evidence="1">FL966</strain>
    </source>
</reference>
<name>A0A9N9G9G3_9GLOM</name>
<comment type="caution">
    <text evidence="1">The sequence shown here is derived from an EMBL/GenBank/DDBJ whole genome shotgun (WGS) entry which is preliminary data.</text>
</comment>
<dbReference type="AlphaFoldDB" id="A0A9N9G9G3"/>
<dbReference type="EMBL" id="CAJVQA010003900">
    <property type="protein sequence ID" value="CAG8586384.1"/>
    <property type="molecule type" value="Genomic_DNA"/>
</dbReference>
<organism evidence="1 2">
    <name type="scientific">Cetraspora pellucida</name>
    <dbReference type="NCBI Taxonomy" id="1433469"/>
    <lineage>
        <taxon>Eukaryota</taxon>
        <taxon>Fungi</taxon>
        <taxon>Fungi incertae sedis</taxon>
        <taxon>Mucoromycota</taxon>
        <taxon>Glomeromycotina</taxon>
        <taxon>Glomeromycetes</taxon>
        <taxon>Diversisporales</taxon>
        <taxon>Gigasporaceae</taxon>
        <taxon>Cetraspora</taxon>
    </lineage>
</organism>
<gene>
    <name evidence="1" type="ORF">CPELLU_LOCUS6333</name>
</gene>
<keyword evidence="2" id="KW-1185">Reference proteome</keyword>
<dbReference type="Proteomes" id="UP000789759">
    <property type="component" value="Unassembled WGS sequence"/>
</dbReference>
<protein>
    <submittedName>
        <fullName evidence="1">14110_t:CDS:1</fullName>
    </submittedName>
</protein>